<dbReference type="Proteomes" id="UP001286313">
    <property type="component" value="Unassembled WGS sequence"/>
</dbReference>
<feature type="region of interest" description="Disordered" evidence="1">
    <location>
        <begin position="125"/>
        <end position="189"/>
    </location>
</feature>
<evidence type="ECO:0000313" key="2">
    <source>
        <dbReference type="EMBL" id="KAK3886314.1"/>
    </source>
</evidence>
<proteinExistence type="predicted"/>
<accession>A0AAE1KVG2</accession>
<organism evidence="2 3">
    <name type="scientific">Petrolisthes cinctipes</name>
    <name type="common">Flat porcelain crab</name>
    <dbReference type="NCBI Taxonomy" id="88211"/>
    <lineage>
        <taxon>Eukaryota</taxon>
        <taxon>Metazoa</taxon>
        <taxon>Ecdysozoa</taxon>
        <taxon>Arthropoda</taxon>
        <taxon>Crustacea</taxon>
        <taxon>Multicrustacea</taxon>
        <taxon>Malacostraca</taxon>
        <taxon>Eumalacostraca</taxon>
        <taxon>Eucarida</taxon>
        <taxon>Decapoda</taxon>
        <taxon>Pleocyemata</taxon>
        <taxon>Anomura</taxon>
        <taxon>Galatheoidea</taxon>
        <taxon>Porcellanidae</taxon>
        <taxon>Petrolisthes</taxon>
    </lineage>
</organism>
<comment type="caution">
    <text evidence="2">The sequence shown here is derived from an EMBL/GenBank/DDBJ whole genome shotgun (WGS) entry which is preliminary data.</text>
</comment>
<evidence type="ECO:0000256" key="1">
    <source>
        <dbReference type="SAM" id="MobiDB-lite"/>
    </source>
</evidence>
<feature type="compositionally biased region" description="Pro residues" evidence="1">
    <location>
        <begin position="163"/>
        <end position="181"/>
    </location>
</feature>
<name>A0AAE1KVG2_PETCI</name>
<reference evidence="2" key="1">
    <citation type="submission" date="2023-10" db="EMBL/GenBank/DDBJ databases">
        <title>Genome assemblies of two species of porcelain crab, Petrolisthes cinctipes and Petrolisthes manimaculis (Anomura: Porcellanidae).</title>
        <authorList>
            <person name="Angst P."/>
        </authorList>
    </citation>
    <scope>NUCLEOTIDE SEQUENCE</scope>
    <source>
        <strain evidence="2">PB745_01</strain>
        <tissue evidence="2">Gill</tissue>
    </source>
</reference>
<gene>
    <name evidence="2" type="ORF">Pcinc_009533</name>
</gene>
<protein>
    <submittedName>
        <fullName evidence="2">Uncharacterized protein</fullName>
    </submittedName>
</protein>
<dbReference type="EMBL" id="JAWQEG010000710">
    <property type="protein sequence ID" value="KAK3886314.1"/>
    <property type="molecule type" value="Genomic_DNA"/>
</dbReference>
<dbReference type="AlphaFoldDB" id="A0AAE1KVG2"/>
<keyword evidence="3" id="KW-1185">Reference proteome</keyword>
<feature type="compositionally biased region" description="Low complexity" evidence="1">
    <location>
        <begin position="125"/>
        <end position="162"/>
    </location>
</feature>
<evidence type="ECO:0000313" key="3">
    <source>
        <dbReference type="Proteomes" id="UP001286313"/>
    </source>
</evidence>
<sequence length="189" mass="20536">MTITIQVAGRPYVTSWERVKPANTTTTTTIAITTHSRTDATCHAYTTRSTSPHTRTHTAIRATPTNLTPLLPTPSPFYHTTQQLFPDTHTRAPLLPLPTTPYLSYLCLVQRHSFTYSTSFPTTPSLSISPHTYSSHTSTSPLSTNPTSHLTQSSTPSAAHSSPPLPTSPQPHPQPPVPPNLPTRAQQPG</sequence>